<evidence type="ECO:0000256" key="1">
    <source>
        <dbReference type="ARBA" id="ARBA00006987"/>
    </source>
</evidence>
<organism evidence="2 3">
    <name type="scientific">Xenophilus arseniciresistens</name>
    <dbReference type="NCBI Taxonomy" id="1283306"/>
    <lineage>
        <taxon>Bacteria</taxon>
        <taxon>Pseudomonadati</taxon>
        <taxon>Pseudomonadota</taxon>
        <taxon>Betaproteobacteria</taxon>
        <taxon>Burkholderiales</taxon>
        <taxon>Comamonadaceae</taxon>
        <taxon>Xenophilus</taxon>
    </lineage>
</organism>
<dbReference type="CDD" id="cd13578">
    <property type="entry name" value="PBP2_Bug27"/>
    <property type="match status" value="1"/>
</dbReference>
<gene>
    <name evidence="2" type="ORF">PGB34_12075</name>
</gene>
<proteinExistence type="inferred from homology"/>
<dbReference type="AlphaFoldDB" id="A0AAE3NA35"/>
<evidence type="ECO:0000313" key="2">
    <source>
        <dbReference type="EMBL" id="MDA7417101.1"/>
    </source>
</evidence>
<protein>
    <submittedName>
        <fullName evidence="2">Tripartite tricarboxylate transporter substrate binding protein</fullName>
    </submittedName>
</protein>
<sequence>MKKTKLGFIAFAIGLGLVSGVALPADYPMRPITIVVPQAAGGASDVIIRIISRQMADQLGQPVVVDNRPGAGGNIGTVAVAKAKPDGYTLLFNINSSFLINPYLYKNAGFSPERDFVPVAPAATAGVVLVAAPTFPANNVDQLIKLANAKPGQITFASAGNGTLNHLLGEMFNRAARVRLQHIPYRGAAAAATDVMSGQVSVAFQGLASSIAQVQAGKLKVLAIANKERLEALPGTPTIGEILPGFGETPWYGLFAPAETPAPVIATLSAAVKSALADPVVLSSLQAQGAKPYFLEPRDFSALIDRELPRWKIVVQESGASID</sequence>
<dbReference type="Gene3D" id="3.40.190.10">
    <property type="entry name" value="Periplasmic binding protein-like II"/>
    <property type="match status" value="1"/>
</dbReference>
<evidence type="ECO:0000313" key="3">
    <source>
        <dbReference type="Proteomes" id="UP001212602"/>
    </source>
</evidence>
<dbReference type="RefSeq" id="WP_271428347.1">
    <property type="nucleotide sequence ID" value="NZ_JAQIPB010000004.1"/>
</dbReference>
<reference evidence="2" key="1">
    <citation type="submission" date="2023-01" db="EMBL/GenBank/DDBJ databases">
        <title>Xenophilus mangrovi sp. nov., isolated from soil of Mangrove nature reserve.</title>
        <authorList>
            <person name="Xu S."/>
            <person name="Liu Z."/>
            <person name="Xu Y."/>
        </authorList>
    </citation>
    <scope>NUCLEOTIDE SEQUENCE</scope>
    <source>
        <strain evidence="2">YW8</strain>
    </source>
</reference>
<dbReference type="InterPro" id="IPR042100">
    <property type="entry name" value="Bug_dom1"/>
</dbReference>
<name>A0AAE3NA35_9BURK</name>
<dbReference type="PANTHER" id="PTHR42928">
    <property type="entry name" value="TRICARBOXYLATE-BINDING PROTEIN"/>
    <property type="match status" value="1"/>
</dbReference>
<keyword evidence="3" id="KW-1185">Reference proteome</keyword>
<accession>A0AAE3NA35</accession>
<dbReference type="SUPFAM" id="SSF53850">
    <property type="entry name" value="Periplasmic binding protein-like II"/>
    <property type="match status" value="1"/>
</dbReference>
<dbReference type="PANTHER" id="PTHR42928:SF5">
    <property type="entry name" value="BLR1237 PROTEIN"/>
    <property type="match status" value="1"/>
</dbReference>
<comment type="caution">
    <text evidence="2">The sequence shown here is derived from an EMBL/GenBank/DDBJ whole genome shotgun (WGS) entry which is preliminary data.</text>
</comment>
<dbReference type="Gene3D" id="3.40.190.150">
    <property type="entry name" value="Bordetella uptake gene, domain 1"/>
    <property type="match status" value="1"/>
</dbReference>
<comment type="similarity">
    <text evidence="1">Belongs to the UPF0065 (bug) family.</text>
</comment>
<dbReference type="PIRSF" id="PIRSF017082">
    <property type="entry name" value="YflP"/>
    <property type="match status" value="1"/>
</dbReference>
<dbReference type="Proteomes" id="UP001212602">
    <property type="component" value="Unassembled WGS sequence"/>
</dbReference>
<dbReference type="EMBL" id="JAQIPB010000004">
    <property type="protein sequence ID" value="MDA7417101.1"/>
    <property type="molecule type" value="Genomic_DNA"/>
</dbReference>
<dbReference type="Pfam" id="PF03401">
    <property type="entry name" value="TctC"/>
    <property type="match status" value="1"/>
</dbReference>
<dbReference type="InterPro" id="IPR005064">
    <property type="entry name" value="BUG"/>
</dbReference>